<keyword evidence="2" id="KW-1185">Reference proteome</keyword>
<accession>A0ABR5E230</accession>
<name>A0ABR5E230_9HYPH</name>
<gene>
    <name evidence="1" type="ORF">WH91_03200</name>
</gene>
<protein>
    <recommendedName>
        <fullName evidence="3">Pentapeptide MXKDX repeat protein</fullName>
    </recommendedName>
</protein>
<dbReference type="Proteomes" id="UP000033519">
    <property type="component" value="Unassembled WGS sequence"/>
</dbReference>
<organism evidence="1 2">
    <name type="scientific">Devosia psychrophila</name>
    <dbReference type="NCBI Taxonomy" id="728005"/>
    <lineage>
        <taxon>Bacteria</taxon>
        <taxon>Pseudomonadati</taxon>
        <taxon>Pseudomonadota</taxon>
        <taxon>Alphaproteobacteria</taxon>
        <taxon>Hyphomicrobiales</taxon>
        <taxon>Devosiaceae</taxon>
        <taxon>Devosia</taxon>
    </lineage>
</organism>
<proteinExistence type="predicted"/>
<sequence length="107" mass="10961">MVDTSTAEAKAECEKLAMMAPAAPADGAMAKPGMMPASTVMAMMPDGHMGSMMTDDAMATKMMGMSTPAAGCMMMMSGKDGMMSMIDTSSAEAKAECEKLAMPAPAM</sequence>
<reference evidence="1 2" key="1">
    <citation type="submission" date="2015-03" db="EMBL/GenBank/DDBJ databases">
        <authorList>
            <person name="Lepp D."/>
            <person name="Hassan Y.I."/>
            <person name="Li X.-Z."/>
            <person name="Zhou T."/>
        </authorList>
    </citation>
    <scope>NUCLEOTIDE SEQUENCE [LARGE SCALE GENOMIC DNA]</scope>
    <source>
        <strain evidence="1 2">Cr7-05</strain>
    </source>
</reference>
<evidence type="ECO:0008006" key="3">
    <source>
        <dbReference type="Google" id="ProtNLM"/>
    </source>
</evidence>
<evidence type="ECO:0000313" key="2">
    <source>
        <dbReference type="Proteomes" id="UP000033519"/>
    </source>
</evidence>
<evidence type="ECO:0000313" key="1">
    <source>
        <dbReference type="EMBL" id="KKC34378.1"/>
    </source>
</evidence>
<comment type="caution">
    <text evidence="1">The sequence shown here is derived from an EMBL/GenBank/DDBJ whole genome shotgun (WGS) entry which is preliminary data.</text>
</comment>
<dbReference type="EMBL" id="LAPV01000037">
    <property type="protein sequence ID" value="KKC34378.1"/>
    <property type="molecule type" value="Genomic_DNA"/>
</dbReference>